<evidence type="ECO:0000256" key="3">
    <source>
        <dbReference type="ARBA" id="ARBA00022692"/>
    </source>
</evidence>
<proteinExistence type="inferred from homology"/>
<dbReference type="Proteomes" id="UP001519460">
    <property type="component" value="Unassembled WGS sequence"/>
</dbReference>
<evidence type="ECO:0000256" key="4">
    <source>
        <dbReference type="ARBA" id="ARBA00022729"/>
    </source>
</evidence>
<feature type="domain" description="GOLD" evidence="12">
    <location>
        <begin position="43"/>
        <end position="124"/>
    </location>
</feature>
<comment type="subcellular location">
    <subcellularLocation>
        <location evidence="7">Endomembrane system</location>
        <topology evidence="7">Single-pass membrane protein</topology>
    </subcellularLocation>
    <subcellularLocation>
        <location evidence="1 8">Membrane</location>
        <topology evidence="1 8">Single-pass type I membrane protein</topology>
    </subcellularLocation>
</comment>
<dbReference type="Pfam" id="PF01105">
    <property type="entry name" value="EMP24_GP25L"/>
    <property type="match status" value="1"/>
</dbReference>
<feature type="region of interest" description="Disordered" evidence="9">
    <location>
        <begin position="214"/>
        <end position="233"/>
    </location>
</feature>
<evidence type="ECO:0000256" key="8">
    <source>
        <dbReference type="RuleBase" id="RU003827"/>
    </source>
</evidence>
<evidence type="ECO:0000256" key="7">
    <source>
        <dbReference type="ARBA" id="ARBA00037847"/>
    </source>
</evidence>
<evidence type="ECO:0000256" key="6">
    <source>
        <dbReference type="ARBA" id="ARBA00023136"/>
    </source>
</evidence>
<dbReference type="PROSITE" id="PS50866">
    <property type="entry name" value="GOLD"/>
    <property type="match status" value="1"/>
</dbReference>
<keyword evidence="5 10" id="KW-1133">Transmembrane helix</keyword>
<gene>
    <name evidence="13" type="ORF">BaRGS_00004515</name>
</gene>
<dbReference type="AlphaFoldDB" id="A0ABD0LYJ3"/>
<feature type="transmembrane region" description="Helical" evidence="10">
    <location>
        <begin position="186"/>
        <end position="210"/>
    </location>
</feature>
<dbReference type="EMBL" id="JACVVK020000016">
    <property type="protein sequence ID" value="KAK7504211.1"/>
    <property type="molecule type" value="Genomic_DNA"/>
</dbReference>
<evidence type="ECO:0000256" key="5">
    <source>
        <dbReference type="ARBA" id="ARBA00022989"/>
    </source>
</evidence>
<accession>A0ABD0LYJ3</accession>
<dbReference type="SMART" id="SM01190">
    <property type="entry name" value="EMP24_GP25L"/>
    <property type="match status" value="1"/>
</dbReference>
<evidence type="ECO:0000256" key="9">
    <source>
        <dbReference type="SAM" id="MobiDB-lite"/>
    </source>
</evidence>
<sequence>MERATRSLTRAILTLGVAFHLHVHLVSAHGTRQLTYIVQHDERACFSNVWTNNEKIFFEYQVVRGGNKDLDVQIITPNGMVLYNRKRASGDEVTFTPQNGEFKFCFSNEFSRISDKVVMFNIRPAYTDTLSREAGDQEPTVKDAGQAACDEIHEAVTAVLNFQRKYRVHEAIGRHLAEQLNRMVSWWSLGQSVVVLLCGVGQVVALKTLFTDTRKSTKPSEGEPEEKQVISYT</sequence>
<keyword evidence="14" id="KW-1185">Reference proteome</keyword>
<dbReference type="GO" id="GO:0012505">
    <property type="term" value="C:endomembrane system"/>
    <property type="evidence" value="ECO:0007669"/>
    <property type="project" value="UniProtKB-SubCell"/>
</dbReference>
<dbReference type="GO" id="GO:0016020">
    <property type="term" value="C:membrane"/>
    <property type="evidence" value="ECO:0007669"/>
    <property type="project" value="UniProtKB-SubCell"/>
</dbReference>
<keyword evidence="6 10" id="KW-0472">Membrane</keyword>
<keyword evidence="4 11" id="KW-0732">Signal</keyword>
<dbReference type="SUPFAM" id="SSF101576">
    <property type="entry name" value="Supernatant protein factor (SPF), C-terminal domain"/>
    <property type="match status" value="1"/>
</dbReference>
<evidence type="ECO:0000256" key="11">
    <source>
        <dbReference type="SAM" id="SignalP"/>
    </source>
</evidence>
<comment type="caution">
    <text evidence="13">The sequence shown here is derived from an EMBL/GenBank/DDBJ whole genome shotgun (WGS) entry which is preliminary data.</text>
</comment>
<feature type="signal peptide" evidence="11">
    <location>
        <begin position="1"/>
        <end position="28"/>
    </location>
</feature>
<evidence type="ECO:0000256" key="10">
    <source>
        <dbReference type="SAM" id="Phobius"/>
    </source>
</evidence>
<dbReference type="InterPro" id="IPR036598">
    <property type="entry name" value="GOLD_dom_sf"/>
</dbReference>
<name>A0ABD0LYJ3_9CAEN</name>
<evidence type="ECO:0000256" key="1">
    <source>
        <dbReference type="ARBA" id="ARBA00004479"/>
    </source>
</evidence>
<evidence type="ECO:0000259" key="12">
    <source>
        <dbReference type="PROSITE" id="PS50866"/>
    </source>
</evidence>
<evidence type="ECO:0000313" key="14">
    <source>
        <dbReference type="Proteomes" id="UP001519460"/>
    </source>
</evidence>
<protein>
    <recommendedName>
        <fullName evidence="12">GOLD domain-containing protein</fullName>
    </recommendedName>
</protein>
<feature type="chain" id="PRO_5044771293" description="GOLD domain-containing protein" evidence="11">
    <location>
        <begin position="29"/>
        <end position="233"/>
    </location>
</feature>
<dbReference type="PANTHER" id="PTHR22811">
    <property type="entry name" value="TRANSMEMBRANE EMP24 DOMAIN-CONTAINING PROTEIN"/>
    <property type="match status" value="1"/>
</dbReference>
<evidence type="ECO:0000256" key="2">
    <source>
        <dbReference type="ARBA" id="ARBA00007104"/>
    </source>
</evidence>
<keyword evidence="3 8" id="KW-0812">Transmembrane</keyword>
<dbReference type="InterPro" id="IPR009038">
    <property type="entry name" value="GOLD_dom"/>
</dbReference>
<comment type="similarity">
    <text evidence="2 8">Belongs to the EMP24/GP25L family.</text>
</comment>
<dbReference type="InterPro" id="IPR015720">
    <property type="entry name" value="Emp24-like"/>
</dbReference>
<organism evidence="13 14">
    <name type="scientific">Batillaria attramentaria</name>
    <dbReference type="NCBI Taxonomy" id="370345"/>
    <lineage>
        <taxon>Eukaryota</taxon>
        <taxon>Metazoa</taxon>
        <taxon>Spiralia</taxon>
        <taxon>Lophotrochozoa</taxon>
        <taxon>Mollusca</taxon>
        <taxon>Gastropoda</taxon>
        <taxon>Caenogastropoda</taxon>
        <taxon>Sorbeoconcha</taxon>
        <taxon>Cerithioidea</taxon>
        <taxon>Batillariidae</taxon>
        <taxon>Batillaria</taxon>
    </lineage>
</organism>
<evidence type="ECO:0000313" key="13">
    <source>
        <dbReference type="EMBL" id="KAK7504211.1"/>
    </source>
</evidence>
<reference evidence="13 14" key="1">
    <citation type="journal article" date="2023" name="Sci. Data">
        <title>Genome assembly of the Korean intertidal mud-creeper Batillaria attramentaria.</title>
        <authorList>
            <person name="Patra A.K."/>
            <person name="Ho P.T."/>
            <person name="Jun S."/>
            <person name="Lee S.J."/>
            <person name="Kim Y."/>
            <person name="Won Y.J."/>
        </authorList>
    </citation>
    <scope>NUCLEOTIDE SEQUENCE [LARGE SCALE GENOMIC DNA]</scope>
    <source>
        <strain evidence="13">Wonlab-2016</strain>
    </source>
</reference>